<dbReference type="EMBL" id="OX465079">
    <property type="protein sequence ID" value="CAI9276477.1"/>
    <property type="molecule type" value="Genomic_DNA"/>
</dbReference>
<organism evidence="2 3">
    <name type="scientific">Lactuca saligna</name>
    <name type="common">Willowleaf lettuce</name>
    <dbReference type="NCBI Taxonomy" id="75948"/>
    <lineage>
        <taxon>Eukaryota</taxon>
        <taxon>Viridiplantae</taxon>
        <taxon>Streptophyta</taxon>
        <taxon>Embryophyta</taxon>
        <taxon>Tracheophyta</taxon>
        <taxon>Spermatophyta</taxon>
        <taxon>Magnoliopsida</taxon>
        <taxon>eudicotyledons</taxon>
        <taxon>Gunneridae</taxon>
        <taxon>Pentapetalae</taxon>
        <taxon>asterids</taxon>
        <taxon>campanulids</taxon>
        <taxon>Asterales</taxon>
        <taxon>Asteraceae</taxon>
        <taxon>Cichorioideae</taxon>
        <taxon>Cichorieae</taxon>
        <taxon>Lactucinae</taxon>
        <taxon>Lactuca</taxon>
    </lineage>
</organism>
<dbReference type="PROSITE" id="PS50181">
    <property type="entry name" value="FBOX"/>
    <property type="match status" value="1"/>
</dbReference>
<dbReference type="InterPro" id="IPR017451">
    <property type="entry name" value="F-box-assoc_interact_dom"/>
</dbReference>
<dbReference type="SMART" id="SM00256">
    <property type="entry name" value="FBOX"/>
    <property type="match status" value="1"/>
</dbReference>
<dbReference type="NCBIfam" id="TIGR01640">
    <property type="entry name" value="F_box_assoc_1"/>
    <property type="match status" value="1"/>
</dbReference>
<evidence type="ECO:0000313" key="3">
    <source>
        <dbReference type="Proteomes" id="UP001177003"/>
    </source>
</evidence>
<dbReference type="InterPro" id="IPR050796">
    <property type="entry name" value="SCF_F-box_component"/>
</dbReference>
<sequence>MSDYIPFTLQVEIIKRLPVKPLLQFRSVSKRWKTLIGSPEFIAAYNFDHTQLNRLLVWYEEHVPLTQTGKKLVSILDDETLNSISAHHEIDPTALGLSKPFKDLRVVGSSQGLLCLYDFLQDPSCHYSGTLVVVLWNPSIRKSVDVVMPGVLDMMFEHTVLGFRVCPITSDPTIVKIINISKNMKQRDGIPFLVEVFTLSTGDWRGIPSSKLPNKPVEVTSYRVVIDKFIYWFAFDDIDDMFDVGAHKMIMSFDMTTQEFSLIDLPKSFAHLSSTYVSLSKVRDSLVLLEYNPDSEKQVCVVWMRSHGVPNLFTKMFTINTPFESINILGFKKSGGPIMEMLNEIWGPAALVFLEPYSKECNCTSIFAKSGSIFVDSYKETLLLLDKPDSSVYSINKDESLVALKNVEQTSD</sequence>
<protein>
    <recommendedName>
        <fullName evidence="1">F-box domain-containing protein</fullName>
    </recommendedName>
</protein>
<feature type="domain" description="F-box" evidence="1">
    <location>
        <begin position="1"/>
        <end position="45"/>
    </location>
</feature>
<evidence type="ECO:0000259" key="1">
    <source>
        <dbReference type="PROSITE" id="PS50181"/>
    </source>
</evidence>
<dbReference type="AlphaFoldDB" id="A0AA36DZM5"/>
<evidence type="ECO:0000313" key="2">
    <source>
        <dbReference type="EMBL" id="CAI9276477.1"/>
    </source>
</evidence>
<gene>
    <name evidence="2" type="ORF">LSALG_LOCUS16450</name>
</gene>
<dbReference type="Pfam" id="PF07734">
    <property type="entry name" value="FBA_1"/>
    <property type="match status" value="1"/>
</dbReference>
<dbReference type="InterPro" id="IPR036047">
    <property type="entry name" value="F-box-like_dom_sf"/>
</dbReference>
<dbReference type="SUPFAM" id="SSF81383">
    <property type="entry name" value="F-box domain"/>
    <property type="match status" value="1"/>
</dbReference>
<dbReference type="InterPro" id="IPR001810">
    <property type="entry name" value="F-box_dom"/>
</dbReference>
<accession>A0AA36DZM5</accession>
<name>A0AA36DZM5_LACSI</name>
<dbReference type="PANTHER" id="PTHR31672">
    <property type="entry name" value="BNACNNG10540D PROTEIN"/>
    <property type="match status" value="1"/>
</dbReference>
<dbReference type="PANTHER" id="PTHR31672:SF10">
    <property type="entry name" value="F-BOX DOMAIN-CONTAINING PROTEIN"/>
    <property type="match status" value="1"/>
</dbReference>
<keyword evidence="3" id="KW-1185">Reference proteome</keyword>
<dbReference type="InterPro" id="IPR006527">
    <property type="entry name" value="F-box-assoc_dom_typ1"/>
</dbReference>
<dbReference type="Proteomes" id="UP001177003">
    <property type="component" value="Chromosome 3"/>
</dbReference>
<dbReference type="Pfam" id="PF00646">
    <property type="entry name" value="F-box"/>
    <property type="match status" value="1"/>
</dbReference>
<proteinExistence type="predicted"/>
<reference evidence="2" key="1">
    <citation type="submission" date="2023-04" db="EMBL/GenBank/DDBJ databases">
        <authorList>
            <person name="Vijverberg K."/>
            <person name="Xiong W."/>
            <person name="Schranz E."/>
        </authorList>
    </citation>
    <scope>NUCLEOTIDE SEQUENCE</scope>
</reference>